<keyword evidence="2" id="KW-0843">Virulence</keyword>
<evidence type="ECO:0000313" key="5">
    <source>
        <dbReference type="Proteomes" id="UP000825072"/>
    </source>
</evidence>
<dbReference type="PANTHER" id="PTHR31956:SF8">
    <property type="entry name" value="ACID PHOSPHATASE PHOA (AFU_ORTHOLOGUE AFUA_1G03570)"/>
    <property type="match status" value="1"/>
</dbReference>
<proteinExistence type="predicted"/>
<dbReference type="Gene3D" id="3.40.720.10">
    <property type="entry name" value="Alkaline Phosphatase, subunit A"/>
    <property type="match status" value="1"/>
</dbReference>
<evidence type="ECO:0000256" key="2">
    <source>
        <dbReference type="ARBA" id="ARBA00023026"/>
    </source>
</evidence>
<name>A0AAD1KQS5_9ACTN</name>
<keyword evidence="1" id="KW-0378">Hydrolase</keyword>
<organism evidence="4 5">
    <name type="scientific">Cutibacterium modestum</name>
    <dbReference type="NCBI Taxonomy" id="2559073"/>
    <lineage>
        <taxon>Bacteria</taxon>
        <taxon>Bacillati</taxon>
        <taxon>Actinomycetota</taxon>
        <taxon>Actinomycetes</taxon>
        <taxon>Propionibacteriales</taxon>
        <taxon>Propionibacteriaceae</taxon>
        <taxon>Cutibacterium</taxon>
    </lineage>
</organism>
<dbReference type="PANTHER" id="PTHR31956">
    <property type="entry name" value="NON-SPECIFIC PHOSPHOLIPASE C4-RELATED"/>
    <property type="match status" value="1"/>
</dbReference>
<feature type="compositionally biased region" description="Basic and acidic residues" evidence="3">
    <location>
        <begin position="204"/>
        <end position="222"/>
    </location>
</feature>
<feature type="region of interest" description="Disordered" evidence="3">
    <location>
        <begin position="184"/>
        <end position="230"/>
    </location>
</feature>
<feature type="compositionally biased region" description="Basic and acidic residues" evidence="3">
    <location>
        <begin position="271"/>
        <end position="282"/>
    </location>
</feature>
<feature type="region of interest" description="Disordered" evidence="3">
    <location>
        <begin position="254"/>
        <end position="284"/>
    </location>
</feature>
<dbReference type="Proteomes" id="UP000825072">
    <property type="component" value="Chromosome 1"/>
</dbReference>
<dbReference type="InterPro" id="IPR007312">
    <property type="entry name" value="Phosphoesterase"/>
</dbReference>
<feature type="compositionally biased region" description="Basic and acidic residues" evidence="3">
    <location>
        <begin position="185"/>
        <end position="194"/>
    </location>
</feature>
<dbReference type="GO" id="GO:0016788">
    <property type="term" value="F:hydrolase activity, acting on ester bonds"/>
    <property type="evidence" value="ECO:0007669"/>
    <property type="project" value="InterPro"/>
</dbReference>
<dbReference type="EMBL" id="AP024747">
    <property type="protein sequence ID" value="BCY25894.1"/>
    <property type="molecule type" value="Genomic_DNA"/>
</dbReference>
<reference evidence="4" key="1">
    <citation type="submission" date="2021-06" db="EMBL/GenBank/DDBJ databases">
        <title>Genome sequence of Cutibacterium modestum strain KB17-24694.</title>
        <authorList>
            <person name="Dekio I."/>
            <person name="Asahina A."/>
            <person name="Nishida M."/>
        </authorList>
    </citation>
    <scope>NUCLEOTIDE SEQUENCE</scope>
    <source>
        <strain evidence="4">KB17-24694</strain>
    </source>
</reference>
<dbReference type="AlphaFoldDB" id="A0AAD1KQS5"/>
<accession>A0AAD1KQS5</accession>
<evidence type="ECO:0000313" key="4">
    <source>
        <dbReference type="EMBL" id="BCY25894.1"/>
    </source>
</evidence>
<gene>
    <name evidence="4" type="ORF">KB1_18840</name>
</gene>
<dbReference type="InterPro" id="IPR017850">
    <property type="entry name" value="Alkaline_phosphatase_core_sf"/>
</dbReference>
<feature type="region of interest" description="Disordered" evidence="3">
    <location>
        <begin position="451"/>
        <end position="495"/>
    </location>
</feature>
<dbReference type="GO" id="GO:0009395">
    <property type="term" value="P:phospholipid catabolic process"/>
    <property type="evidence" value="ECO:0007669"/>
    <property type="project" value="TreeGrafter"/>
</dbReference>
<sequence length="810" mass="85259">MAVCGFAAPLVSHAQPNSKPTFDASSIPKKHTTVSSTNTASGKIKHVWLIILENKSYDATFSGLNQNSYLWKELPKQGALLPHYFGTGHYSQDNYTSMVSGQSAEMDLQSDCDVANTNFGSNSSIIDRHAGPQFGRDDNYGQVLSLAGPNANDGKNGCTYPKDIPTLFNQFDAAGVTWKGYAQDLRNHPGREDGLAGSPGTRENTPDKNPKAMKPTREDKARGITSFTGAQPDDQYVAKHFPFPWFHSIVGNDGTGKDSLTKPVDGGTPSDSKHIANADDPSHGLLADLAKPADQVPSFNWITPNNCSDAHDAICKGNNLSGLFDTVGKPDYSKPLTTPPKNHTGGLYAADLWLRYYIPLIEKSAAFKDGGLIDVTFDEANPPFTDMSFNNATDESDVANVARKDELYNYSSQTIKNLDEGYKKYAANTFPKPSTMSKNYIKADLAGQNINGKDVDWEPTGPNSTLDTDEHGNQLFPGPGNNGYITRPPSCTQDTDLVNADKSNCVHGAKNTGAGWGYSKAKTIGVTNTAGTSKLIGKITVTDLGRKVSGEGIPAGAYVGKVTSQGPKMITDPKDAVTSSSFTIVDAHDKPLNTTANVTSVTLSATGIPGHLADDQSPLATFNAQDATPGGGATGSVLISPYIKPGTISNTYYNHFSWLRTMEDLFEVSKGKDTRQLEAGTVSTGLDGAGHLGFAAQAGLGTFGTDVFNNLPADPAPSTIPSTPPSSTSSVAPSETASVVPSSNASVPAAPTATTTTSTAPDAPGNGSHASLPRTGSDKVSDPAATESGAAGLIVVGVAVSAWAIRRNRH</sequence>
<evidence type="ECO:0000256" key="1">
    <source>
        <dbReference type="ARBA" id="ARBA00022801"/>
    </source>
</evidence>
<feature type="compositionally biased region" description="Low complexity" evidence="3">
    <location>
        <begin position="714"/>
        <end position="764"/>
    </location>
</feature>
<evidence type="ECO:0008006" key="6">
    <source>
        <dbReference type="Google" id="ProtNLM"/>
    </source>
</evidence>
<feature type="region of interest" description="Disordered" evidence="3">
    <location>
        <begin position="16"/>
        <end position="36"/>
    </location>
</feature>
<feature type="region of interest" description="Disordered" evidence="3">
    <location>
        <begin position="714"/>
        <end position="786"/>
    </location>
</feature>
<evidence type="ECO:0000256" key="3">
    <source>
        <dbReference type="SAM" id="MobiDB-lite"/>
    </source>
</evidence>
<dbReference type="Pfam" id="PF04185">
    <property type="entry name" value="Phosphoesterase"/>
    <property type="match status" value="1"/>
</dbReference>
<protein>
    <recommendedName>
        <fullName evidence="6">Phosphoesterase</fullName>
    </recommendedName>
</protein>